<dbReference type="Pfam" id="PF01202">
    <property type="entry name" value="SKI"/>
    <property type="match status" value="1"/>
</dbReference>
<sequence length="63" mass="6979">MKRSNLLITGLMGTGKTTLGKLVALKLNRKFVDTDEYLVCKYGSASDILNQTNGDELCTRQKI</sequence>
<keyword evidence="2" id="KW-1185">Reference proteome</keyword>
<name>A0A317CEV6_9GAMM</name>
<dbReference type="InterPro" id="IPR031322">
    <property type="entry name" value="Shikimate/glucono_kinase"/>
</dbReference>
<evidence type="ECO:0000313" key="2">
    <source>
        <dbReference type="Proteomes" id="UP000245539"/>
    </source>
</evidence>
<proteinExistence type="predicted"/>
<protein>
    <recommendedName>
        <fullName evidence="3">Shikimate kinase</fullName>
    </recommendedName>
</protein>
<accession>A0A317CEV6</accession>
<gene>
    <name evidence="1" type="ORF">DKW60_12000</name>
</gene>
<dbReference type="AlphaFoldDB" id="A0A317CEV6"/>
<comment type="caution">
    <text evidence="1">The sequence shown here is derived from an EMBL/GenBank/DDBJ whole genome shotgun (WGS) entry which is preliminary data.</text>
</comment>
<organism evidence="1 2">
    <name type="scientific">Leucothrix pacifica</name>
    <dbReference type="NCBI Taxonomy" id="1247513"/>
    <lineage>
        <taxon>Bacteria</taxon>
        <taxon>Pseudomonadati</taxon>
        <taxon>Pseudomonadota</taxon>
        <taxon>Gammaproteobacteria</taxon>
        <taxon>Thiotrichales</taxon>
        <taxon>Thiotrichaceae</taxon>
        <taxon>Leucothrix</taxon>
    </lineage>
</organism>
<dbReference type="InterPro" id="IPR027417">
    <property type="entry name" value="P-loop_NTPase"/>
</dbReference>
<dbReference type="SUPFAM" id="SSF52540">
    <property type="entry name" value="P-loop containing nucleoside triphosphate hydrolases"/>
    <property type="match status" value="1"/>
</dbReference>
<dbReference type="PRINTS" id="PR01100">
    <property type="entry name" value="SHIKIMTKNASE"/>
</dbReference>
<reference evidence="1 2" key="1">
    <citation type="submission" date="2018-05" db="EMBL/GenBank/DDBJ databases">
        <title>Leucothrix arctica sp. nov., isolated from Arctic seawater.</title>
        <authorList>
            <person name="Choi A."/>
            <person name="Baek K."/>
        </authorList>
    </citation>
    <scope>NUCLEOTIDE SEQUENCE [LARGE SCALE GENOMIC DNA]</scope>
    <source>
        <strain evidence="1 2">JCM 18388</strain>
    </source>
</reference>
<dbReference type="EMBL" id="QGKM01000030">
    <property type="protein sequence ID" value="PWQ96927.1"/>
    <property type="molecule type" value="Genomic_DNA"/>
</dbReference>
<evidence type="ECO:0008006" key="3">
    <source>
        <dbReference type="Google" id="ProtNLM"/>
    </source>
</evidence>
<feature type="non-terminal residue" evidence="1">
    <location>
        <position position="63"/>
    </location>
</feature>
<evidence type="ECO:0000313" key="1">
    <source>
        <dbReference type="EMBL" id="PWQ96927.1"/>
    </source>
</evidence>
<dbReference type="Proteomes" id="UP000245539">
    <property type="component" value="Unassembled WGS sequence"/>
</dbReference>
<dbReference type="Gene3D" id="3.40.50.300">
    <property type="entry name" value="P-loop containing nucleotide triphosphate hydrolases"/>
    <property type="match status" value="1"/>
</dbReference>